<reference evidence="1 2" key="1">
    <citation type="submission" date="2017-09" db="EMBL/GenBank/DDBJ databases">
        <title>Large-scale bioinformatics analysis of Bacillus genomes uncovers conserved roles of natural products in bacterial physiology.</title>
        <authorList>
            <consortium name="Agbiome Team Llc"/>
            <person name="Bleich R.M."/>
            <person name="Kirk G.J."/>
            <person name="Santa Maria K.C."/>
            <person name="Allen S.E."/>
            <person name="Farag S."/>
            <person name="Shank E.A."/>
            <person name="Bowers A."/>
        </authorList>
    </citation>
    <scope>NUCLEOTIDE SEQUENCE [LARGE SCALE GENOMIC DNA]</scope>
    <source>
        <strain evidence="1 2">AFS003013</strain>
    </source>
</reference>
<dbReference type="AlphaFoldDB" id="A0AAE5P6U2"/>
<evidence type="ECO:0000313" key="2">
    <source>
        <dbReference type="Proteomes" id="UP000220341"/>
    </source>
</evidence>
<sequence>MCFGAINKEVFYLGKRFKIIHIYSSGYCELGKIYDPFKVELALLNDITANSDDYNCLFLFN</sequence>
<proteinExistence type="predicted"/>
<dbReference type="EMBL" id="NTYW01000046">
    <property type="protein sequence ID" value="PES32152.1"/>
    <property type="molecule type" value="Genomic_DNA"/>
</dbReference>
<dbReference type="Proteomes" id="UP000220341">
    <property type="component" value="Unassembled WGS sequence"/>
</dbReference>
<evidence type="ECO:0000313" key="1">
    <source>
        <dbReference type="EMBL" id="PES32152.1"/>
    </source>
</evidence>
<gene>
    <name evidence="1" type="ORF">CN497_22685</name>
</gene>
<comment type="caution">
    <text evidence="1">The sequence shown here is derived from an EMBL/GenBank/DDBJ whole genome shotgun (WGS) entry which is preliminary data.</text>
</comment>
<protein>
    <submittedName>
        <fullName evidence="1">Uncharacterized protein</fullName>
    </submittedName>
</protein>
<organism evidence="1 2">
    <name type="scientific">Priestia megaterium</name>
    <name type="common">Bacillus megaterium</name>
    <dbReference type="NCBI Taxonomy" id="1404"/>
    <lineage>
        <taxon>Bacteria</taxon>
        <taxon>Bacillati</taxon>
        <taxon>Bacillota</taxon>
        <taxon>Bacilli</taxon>
        <taxon>Bacillales</taxon>
        <taxon>Bacillaceae</taxon>
        <taxon>Priestia</taxon>
    </lineage>
</organism>
<accession>A0AAE5P6U2</accession>
<name>A0AAE5P6U2_PRIMG</name>